<dbReference type="Gene3D" id="3.90.176.10">
    <property type="entry name" value="Toxin ADP-ribosyltransferase, Chain A, domain 1"/>
    <property type="match status" value="1"/>
</dbReference>
<gene>
    <name evidence="12 13 14" type="primary">LOC115468267</name>
</gene>
<dbReference type="FunFam" id="3.90.176.10:FF:000001">
    <property type="entry name" value="NAD(P)(+)--arginine ADP-ribosyltransferase"/>
    <property type="match status" value="1"/>
</dbReference>
<feature type="signal peptide" evidence="10">
    <location>
        <begin position="1"/>
        <end position="26"/>
    </location>
</feature>
<dbReference type="InterPro" id="IPR000768">
    <property type="entry name" value="ART"/>
</dbReference>
<evidence type="ECO:0000256" key="6">
    <source>
        <dbReference type="ARBA" id="ARBA00022857"/>
    </source>
</evidence>
<dbReference type="PANTHER" id="PTHR10339">
    <property type="entry name" value="ADP-RIBOSYLTRANSFERASE"/>
    <property type="match status" value="1"/>
</dbReference>
<dbReference type="GO" id="GO:0003950">
    <property type="term" value="F:NAD+ poly-ADP-ribosyltransferase activity"/>
    <property type="evidence" value="ECO:0007669"/>
    <property type="project" value="TreeGrafter"/>
</dbReference>
<evidence type="ECO:0000313" key="13">
    <source>
        <dbReference type="RefSeq" id="XP_030055707.1"/>
    </source>
</evidence>
<dbReference type="GO" id="GO:0016779">
    <property type="term" value="F:nucleotidyltransferase activity"/>
    <property type="evidence" value="ECO:0007669"/>
    <property type="project" value="UniProtKB-KW"/>
</dbReference>
<comment type="catalytic activity">
    <reaction evidence="9 10">
        <text>L-arginyl-[protein] + NAD(+) = N(omega)-(ADP-D-ribosyl)-L-arginyl-[protein] + nicotinamide + H(+)</text>
        <dbReference type="Rhea" id="RHEA:19149"/>
        <dbReference type="Rhea" id="RHEA-COMP:10532"/>
        <dbReference type="Rhea" id="RHEA-COMP:15087"/>
        <dbReference type="ChEBI" id="CHEBI:15378"/>
        <dbReference type="ChEBI" id="CHEBI:17154"/>
        <dbReference type="ChEBI" id="CHEBI:29965"/>
        <dbReference type="ChEBI" id="CHEBI:57540"/>
        <dbReference type="ChEBI" id="CHEBI:142554"/>
        <dbReference type="EC" id="2.4.2.31"/>
    </reaction>
</comment>
<evidence type="ECO:0000256" key="7">
    <source>
        <dbReference type="ARBA" id="ARBA00023027"/>
    </source>
</evidence>
<evidence type="ECO:0000256" key="5">
    <source>
        <dbReference type="ARBA" id="ARBA00022729"/>
    </source>
</evidence>
<evidence type="ECO:0000256" key="3">
    <source>
        <dbReference type="ARBA" id="ARBA00022679"/>
    </source>
</evidence>
<dbReference type="GO" id="GO:0106274">
    <property type="term" value="F:NAD+-protein-arginine ADP-ribosyltransferase activity"/>
    <property type="evidence" value="ECO:0007669"/>
    <property type="project" value="UniProtKB-EC"/>
</dbReference>
<evidence type="ECO:0000256" key="1">
    <source>
        <dbReference type="ARBA" id="ARBA00009558"/>
    </source>
</evidence>
<name>A0A6P7XJR0_9AMPH</name>
<dbReference type="InterPro" id="IPR050999">
    <property type="entry name" value="ADP-ribosyltransferase_ARG"/>
</dbReference>
<evidence type="ECO:0000256" key="9">
    <source>
        <dbReference type="ARBA" id="ARBA00047597"/>
    </source>
</evidence>
<dbReference type="Proteomes" id="UP000515156">
    <property type="component" value="Chromosome 4"/>
</dbReference>
<evidence type="ECO:0000256" key="2">
    <source>
        <dbReference type="ARBA" id="ARBA00022676"/>
    </source>
</evidence>
<evidence type="ECO:0000313" key="11">
    <source>
        <dbReference type="Proteomes" id="UP000515156"/>
    </source>
</evidence>
<dbReference type="RefSeq" id="XP_030055707.1">
    <property type="nucleotide sequence ID" value="XM_030199847.1"/>
</dbReference>
<evidence type="ECO:0000256" key="4">
    <source>
        <dbReference type="ARBA" id="ARBA00022695"/>
    </source>
</evidence>
<dbReference type="EC" id="2.4.2.31" evidence="10"/>
<dbReference type="AlphaFoldDB" id="A0A6P7XJR0"/>
<dbReference type="GeneID" id="115468267"/>
<keyword evidence="3 10" id="KW-0808">Transferase</keyword>
<evidence type="ECO:0000256" key="8">
    <source>
        <dbReference type="ARBA" id="ARBA00023157"/>
    </source>
</evidence>
<keyword evidence="8" id="KW-1015">Disulfide bond</keyword>
<proteinExistence type="inferred from homology"/>
<comment type="similarity">
    <text evidence="1 10">Belongs to the Arg-specific ADP-ribosyltransferase family.</text>
</comment>
<keyword evidence="4" id="KW-0548">Nucleotidyltransferase</keyword>
<dbReference type="PROSITE" id="PS51996">
    <property type="entry name" value="TR_MART"/>
    <property type="match status" value="1"/>
</dbReference>
<keyword evidence="11" id="KW-1185">Reference proteome</keyword>
<keyword evidence="2 10" id="KW-0328">Glycosyltransferase</keyword>
<dbReference type="RefSeq" id="XP_030055709.1">
    <property type="nucleotide sequence ID" value="XM_030199849.1"/>
</dbReference>
<keyword evidence="6 10" id="KW-0521">NADP</keyword>
<keyword evidence="7 10" id="KW-0520">NAD</keyword>
<dbReference type="PROSITE" id="PS01291">
    <property type="entry name" value="ART"/>
    <property type="match status" value="1"/>
</dbReference>
<dbReference type="Pfam" id="PF01129">
    <property type="entry name" value="ART"/>
    <property type="match status" value="1"/>
</dbReference>
<dbReference type="PRINTS" id="PR00970">
    <property type="entry name" value="RIBTRNSFRASE"/>
</dbReference>
<dbReference type="SUPFAM" id="SSF56399">
    <property type="entry name" value="ADP-ribosylation"/>
    <property type="match status" value="1"/>
</dbReference>
<protein>
    <recommendedName>
        <fullName evidence="10">NAD(P)(+)--arginine ADP-ribosyltransferase</fullName>
        <ecNumber evidence="10">2.4.2.31</ecNumber>
    </recommendedName>
    <alternativeName>
        <fullName evidence="10">Mono(ADP-ribosyl)transferase</fullName>
    </alternativeName>
</protein>
<evidence type="ECO:0000313" key="12">
    <source>
        <dbReference type="RefSeq" id="XP_030055706.1"/>
    </source>
</evidence>
<sequence length="322" mass="36518">MVMVSISIISASLYVLTLLGIPQVKCQIIDVVLDMAPTAFDDQYIGCEETMVEKMCSTNLLVAEKNKDVFFKESWENAVSEWRRMVEEKKLPPLPKGFSDEHGIALLVYTSSGTYHAFNVAVRIGGRSPEYYMQEFHFKVLHFYLTTALRLLRESCGPLCQTVYRGEYDIHFHPPTSSDKKMRFGQFTSTSTSKEVAKKFGKDSFFTLMTCFGVCVEKYSSFSYEQEVLLPVNEVFTVSSFDEQTHSFVLNSTRKTCSRYNCTYLEGPSAKVGTTYKYCYSSEADLAKQGAKFGFHALCEASWLRFPALRTQHSSSLTAQPI</sequence>
<evidence type="ECO:0000313" key="14">
    <source>
        <dbReference type="RefSeq" id="XP_030055709.1"/>
    </source>
</evidence>
<keyword evidence="5 10" id="KW-0732">Signal</keyword>
<feature type="chain" id="PRO_5044519066" description="NAD(P)(+)--arginine ADP-ribosyltransferase" evidence="10">
    <location>
        <begin position="27"/>
        <end position="322"/>
    </location>
</feature>
<dbReference type="PANTHER" id="PTHR10339:SF2">
    <property type="entry name" value="ECTO-ADP-RIBOSYLTRANSFERASE 5"/>
    <property type="match status" value="1"/>
</dbReference>
<reference evidence="12 13" key="1">
    <citation type="submission" date="2025-04" db="UniProtKB">
        <authorList>
            <consortium name="RefSeq"/>
        </authorList>
    </citation>
    <scope>IDENTIFICATION</scope>
</reference>
<accession>A0A6P7XJR0</accession>
<evidence type="ECO:0000256" key="10">
    <source>
        <dbReference type="RuleBase" id="RU361228"/>
    </source>
</evidence>
<organism evidence="11 13">
    <name type="scientific">Microcaecilia unicolor</name>
    <dbReference type="NCBI Taxonomy" id="1415580"/>
    <lineage>
        <taxon>Eukaryota</taxon>
        <taxon>Metazoa</taxon>
        <taxon>Chordata</taxon>
        <taxon>Craniata</taxon>
        <taxon>Vertebrata</taxon>
        <taxon>Euteleostomi</taxon>
        <taxon>Amphibia</taxon>
        <taxon>Gymnophiona</taxon>
        <taxon>Siphonopidae</taxon>
        <taxon>Microcaecilia</taxon>
    </lineage>
</organism>
<dbReference type="RefSeq" id="XP_030055706.1">
    <property type="nucleotide sequence ID" value="XM_030199846.1"/>
</dbReference>